<keyword evidence="2 4" id="KW-0238">DNA-binding</keyword>
<evidence type="ECO:0000313" key="6">
    <source>
        <dbReference type="EMBL" id="MDE1461811.1"/>
    </source>
</evidence>
<name>A0ABT5U615_9GAMM</name>
<dbReference type="InterPro" id="IPR009057">
    <property type="entry name" value="Homeodomain-like_sf"/>
</dbReference>
<dbReference type="PANTHER" id="PTHR43479:SF11">
    <property type="entry name" value="ACREF_ENVCD OPERON REPRESSOR-RELATED"/>
    <property type="match status" value="1"/>
</dbReference>
<evidence type="ECO:0000256" key="3">
    <source>
        <dbReference type="ARBA" id="ARBA00023163"/>
    </source>
</evidence>
<keyword evidence="3" id="KW-0804">Transcription</keyword>
<dbReference type="Gene3D" id="1.10.357.10">
    <property type="entry name" value="Tetracycline Repressor, domain 2"/>
    <property type="match status" value="1"/>
</dbReference>
<dbReference type="Proteomes" id="UP001528823">
    <property type="component" value="Unassembled WGS sequence"/>
</dbReference>
<accession>A0ABT5U615</accession>
<evidence type="ECO:0000259" key="5">
    <source>
        <dbReference type="PROSITE" id="PS50977"/>
    </source>
</evidence>
<sequence length="200" mass="22917">MARRHEHTQEQIKEMVLSAIEQLLDELPADKLSVRKIATIINYTPGTLYTLFQHQNDMLLQVNGRTLDRLYKQLTNSCSQNDQSPEKAIGTLAKCYLQFAVTEPNHWTLVFTHKMSNDELVPEWHQQKINRLFQLVEDQLAQLCPNKSTEEIQLTARTLWGSVHGITSLALGDKLFISNTTSAEYMLEQLIHHFLAGLTS</sequence>
<comment type="caution">
    <text evidence="6">The sequence shown here is derived from an EMBL/GenBank/DDBJ whole genome shotgun (WGS) entry which is preliminary data.</text>
</comment>
<dbReference type="InterPro" id="IPR001647">
    <property type="entry name" value="HTH_TetR"/>
</dbReference>
<dbReference type="InterPro" id="IPR050624">
    <property type="entry name" value="HTH-type_Tx_Regulator"/>
</dbReference>
<dbReference type="RefSeq" id="WP_274688170.1">
    <property type="nucleotide sequence ID" value="NZ_JAPMOU010000007.1"/>
</dbReference>
<evidence type="ECO:0000256" key="4">
    <source>
        <dbReference type="PROSITE-ProRule" id="PRU00335"/>
    </source>
</evidence>
<evidence type="ECO:0000313" key="7">
    <source>
        <dbReference type="Proteomes" id="UP001528823"/>
    </source>
</evidence>
<feature type="DNA-binding region" description="H-T-H motif" evidence="4">
    <location>
        <begin position="33"/>
        <end position="52"/>
    </location>
</feature>
<dbReference type="PROSITE" id="PS50977">
    <property type="entry name" value="HTH_TETR_2"/>
    <property type="match status" value="1"/>
</dbReference>
<gene>
    <name evidence="6" type="ORF">ORQ98_07500</name>
</gene>
<protein>
    <submittedName>
        <fullName evidence="6">TetR-like C-terminal domain-containing protein</fullName>
    </submittedName>
</protein>
<dbReference type="SUPFAM" id="SSF46689">
    <property type="entry name" value="Homeodomain-like"/>
    <property type="match status" value="1"/>
</dbReference>
<evidence type="ECO:0000256" key="2">
    <source>
        <dbReference type="ARBA" id="ARBA00023125"/>
    </source>
</evidence>
<dbReference type="InterPro" id="IPR025996">
    <property type="entry name" value="MT1864/Rv1816-like_C"/>
</dbReference>
<keyword evidence="1" id="KW-0805">Transcription regulation</keyword>
<feature type="domain" description="HTH tetR-type" evidence="5">
    <location>
        <begin position="10"/>
        <end position="70"/>
    </location>
</feature>
<dbReference type="SUPFAM" id="SSF48498">
    <property type="entry name" value="Tetracyclin repressor-like, C-terminal domain"/>
    <property type="match status" value="1"/>
</dbReference>
<proteinExistence type="predicted"/>
<evidence type="ECO:0000256" key="1">
    <source>
        <dbReference type="ARBA" id="ARBA00023015"/>
    </source>
</evidence>
<dbReference type="InterPro" id="IPR036271">
    <property type="entry name" value="Tet_transcr_reg_TetR-rel_C_sf"/>
</dbReference>
<reference evidence="6 7" key="1">
    <citation type="submission" date="2022-11" db="EMBL/GenBank/DDBJ databases">
        <title>Spartinivicinus poritis sp. nov., isolated from scleractinian coral Porites lutea.</title>
        <authorList>
            <person name="Zhang G."/>
            <person name="Cai L."/>
            <person name="Wei Q."/>
        </authorList>
    </citation>
    <scope>NUCLEOTIDE SEQUENCE [LARGE SCALE GENOMIC DNA]</scope>
    <source>
        <strain evidence="6 7">A2-2</strain>
    </source>
</reference>
<dbReference type="Pfam" id="PF13305">
    <property type="entry name" value="TetR_C_33"/>
    <property type="match status" value="1"/>
</dbReference>
<dbReference type="PANTHER" id="PTHR43479">
    <property type="entry name" value="ACREF/ENVCD OPERON REPRESSOR-RELATED"/>
    <property type="match status" value="1"/>
</dbReference>
<dbReference type="EMBL" id="JAPMOU010000007">
    <property type="protein sequence ID" value="MDE1461811.1"/>
    <property type="molecule type" value="Genomic_DNA"/>
</dbReference>
<keyword evidence="7" id="KW-1185">Reference proteome</keyword>
<organism evidence="6 7">
    <name type="scientific">Spartinivicinus poritis</name>
    <dbReference type="NCBI Taxonomy" id="2994640"/>
    <lineage>
        <taxon>Bacteria</taxon>
        <taxon>Pseudomonadati</taxon>
        <taxon>Pseudomonadota</taxon>
        <taxon>Gammaproteobacteria</taxon>
        <taxon>Oceanospirillales</taxon>
        <taxon>Zooshikellaceae</taxon>
        <taxon>Spartinivicinus</taxon>
    </lineage>
</organism>